<name>A0A5M9NWR8_9VIBR</name>
<dbReference type="RefSeq" id="WP_086715028.1">
    <property type="nucleotide sequence ID" value="NZ_AP025494.1"/>
</dbReference>
<dbReference type="Proteomes" id="UP000322521">
    <property type="component" value="Unassembled WGS sequence"/>
</dbReference>
<keyword evidence="2" id="KW-1185">Reference proteome</keyword>
<gene>
    <name evidence="1" type="ORF">F4W18_13095</name>
</gene>
<dbReference type="AlphaFoldDB" id="A0A5M9NWR8"/>
<reference evidence="1 2" key="1">
    <citation type="submission" date="2019-09" db="EMBL/GenBank/DDBJ databases">
        <title>Draft genome sequence of various Type strains from the CCUG.</title>
        <authorList>
            <person name="Pineiro-Iglesias B."/>
            <person name="Tunovic T."/>
            <person name="Unosson C."/>
            <person name="Inganas E."/>
            <person name="Ohlen M."/>
            <person name="Cardew S."/>
            <person name="Jensie-Markopoulos S."/>
            <person name="Salva-Serra F."/>
            <person name="Jaen-Luchoro D."/>
            <person name="Karlsson R."/>
            <person name="Svensson-Stadler L."/>
            <person name="Chun J."/>
            <person name="Moore E."/>
        </authorList>
    </citation>
    <scope>NUCLEOTIDE SEQUENCE [LARGE SCALE GENOMIC DNA]</scope>
    <source>
        <strain evidence="1 2">CCUG 56969T</strain>
    </source>
</reference>
<protein>
    <submittedName>
        <fullName evidence="1">Uncharacterized protein</fullName>
    </submittedName>
</protein>
<organism evidence="1 2">
    <name type="scientific">Vibrio gigantis</name>
    <dbReference type="NCBI Taxonomy" id="296199"/>
    <lineage>
        <taxon>Bacteria</taxon>
        <taxon>Pseudomonadati</taxon>
        <taxon>Pseudomonadota</taxon>
        <taxon>Gammaproteobacteria</taxon>
        <taxon>Vibrionales</taxon>
        <taxon>Vibrionaceae</taxon>
        <taxon>Vibrio</taxon>
    </lineage>
</organism>
<evidence type="ECO:0000313" key="1">
    <source>
        <dbReference type="EMBL" id="KAA8675557.1"/>
    </source>
</evidence>
<accession>A0A5M9NWR8</accession>
<sequence>MHEQTDVLDVQTDELDVLTEDIEADVQVKKDDIHAGLKLGLLTKNLKRNAMELKAVYAEAGELIAEMEDLADKYYRKPQLEQNHTIIKDNSYHRRSTFANTGHVLIGTKYYTKDRDGWEKVMCFELRMRDMSRLNKTTKKKAYHFDPDKKIPNSEKYYEIPKFATKYENKSENKIPYKVLTHPFSKSQCKKYMRDWELKQFLTFKQIISPPTRRYLGLRERYKTLREERRVLLSIFIADRGLPLSREYNRKIGELEKVIADHYPELINL</sequence>
<proteinExistence type="predicted"/>
<dbReference type="EMBL" id="VXJS01000007">
    <property type="protein sequence ID" value="KAA8675557.1"/>
    <property type="molecule type" value="Genomic_DNA"/>
</dbReference>
<evidence type="ECO:0000313" key="2">
    <source>
        <dbReference type="Proteomes" id="UP000322521"/>
    </source>
</evidence>
<comment type="caution">
    <text evidence="1">The sequence shown here is derived from an EMBL/GenBank/DDBJ whole genome shotgun (WGS) entry which is preliminary data.</text>
</comment>